<dbReference type="Proteomes" id="UP001524473">
    <property type="component" value="Unassembled WGS sequence"/>
</dbReference>
<dbReference type="CDD" id="cd03014">
    <property type="entry name" value="PRX_Atyp2cys"/>
    <property type="match status" value="1"/>
</dbReference>
<evidence type="ECO:0000256" key="3">
    <source>
        <dbReference type="ARBA" id="ARBA00023002"/>
    </source>
</evidence>
<dbReference type="EMBL" id="JANFZH010000007">
    <property type="protein sequence ID" value="MCQ4839209.1"/>
    <property type="molecule type" value="Genomic_DNA"/>
</dbReference>
<evidence type="ECO:0000256" key="1">
    <source>
        <dbReference type="ARBA" id="ARBA00022559"/>
    </source>
</evidence>
<dbReference type="RefSeq" id="WP_066868129.1">
    <property type="nucleotide sequence ID" value="NZ_CABKVV010000014.1"/>
</dbReference>
<dbReference type="PROSITE" id="PS01265">
    <property type="entry name" value="TPX"/>
    <property type="match status" value="1"/>
</dbReference>
<evidence type="ECO:0000313" key="8">
    <source>
        <dbReference type="Proteomes" id="UP001524473"/>
    </source>
</evidence>
<dbReference type="Gene3D" id="3.40.30.10">
    <property type="entry name" value="Glutaredoxin"/>
    <property type="match status" value="1"/>
</dbReference>
<dbReference type="NCBIfam" id="NF001808">
    <property type="entry name" value="PRK00522.1"/>
    <property type="match status" value="1"/>
</dbReference>
<evidence type="ECO:0000313" key="7">
    <source>
        <dbReference type="EMBL" id="MCQ4839209.1"/>
    </source>
</evidence>
<name>A0ABT1RX25_9FIRM</name>
<dbReference type="GeneID" id="90534009"/>
<reference evidence="7 8" key="1">
    <citation type="submission" date="2022-06" db="EMBL/GenBank/DDBJ databases">
        <title>Isolation of gut microbiota from human fecal samples.</title>
        <authorList>
            <person name="Pamer E.G."/>
            <person name="Barat B."/>
            <person name="Waligurski E."/>
            <person name="Medina S."/>
            <person name="Paddock L."/>
            <person name="Mostad J."/>
        </authorList>
    </citation>
    <scope>NUCLEOTIDE SEQUENCE [LARGE SCALE GENOMIC DNA]</scope>
    <source>
        <strain evidence="7 8">DFI.9.73</strain>
    </source>
</reference>
<dbReference type="PROSITE" id="PS51352">
    <property type="entry name" value="THIOREDOXIN_2"/>
    <property type="match status" value="1"/>
</dbReference>
<dbReference type="SUPFAM" id="SSF52833">
    <property type="entry name" value="Thioredoxin-like"/>
    <property type="match status" value="1"/>
</dbReference>
<keyword evidence="4" id="KW-1015">Disulfide bond</keyword>
<dbReference type="GO" id="GO:0004601">
    <property type="term" value="F:peroxidase activity"/>
    <property type="evidence" value="ECO:0007669"/>
    <property type="project" value="UniProtKB-KW"/>
</dbReference>
<evidence type="ECO:0000256" key="2">
    <source>
        <dbReference type="ARBA" id="ARBA00022862"/>
    </source>
</evidence>
<protein>
    <submittedName>
        <fullName evidence="7">Thiol peroxidase</fullName>
        <ecNumber evidence="7">1.11.1.-</ecNumber>
    </submittedName>
</protein>
<feature type="domain" description="Thioredoxin" evidence="6">
    <location>
        <begin position="17"/>
        <end position="165"/>
    </location>
</feature>
<accession>A0ABT1RX25</accession>
<keyword evidence="3 7" id="KW-0560">Oxidoreductase</keyword>
<evidence type="ECO:0000256" key="4">
    <source>
        <dbReference type="ARBA" id="ARBA00023157"/>
    </source>
</evidence>
<keyword evidence="8" id="KW-1185">Reference proteome</keyword>
<sequence>MTVTFKGVPMTLCGKTLREGGSLPDFTLTGNGLETVRGSELTGIRVLLTVPSLDTGVCDLEVRRFNETAAQFEGVSVYAVSMDLPFAQKRWCGAAGVDRVRCLSDYRDHSFGKATGTRIEELGLLTRAVFVADEEGNLVYVEYVPEVAEHPDYEACLNCLKKLPGSCRAAE</sequence>
<keyword evidence="2" id="KW-0049">Antioxidant</keyword>
<evidence type="ECO:0000256" key="5">
    <source>
        <dbReference type="ARBA" id="ARBA00023284"/>
    </source>
</evidence>
<dbReference type="InterPro" id="IPR018219">
    <property type="entry name" value="Tpx_CS"/>
</dbReference>
<dbReference type="InterPro" id="IPR013766">
    <property type="entry name" value="Thioredoxin_domain"/>
</dbReference>
<proteinExistence type="predicted"/>
<gene>
    <name evidence="7" type="primary">tpx</name>
    <name evidence="7" type="ORF">NE695_04685</name>
</gene>
<dbReference type="InterPro" id="IPR002065">
    <property type="entry name" value="TPX"/>
</dbReference>
<dbReference type="PANTHER" id="PTHR43110:SF1">
    <property type="entry name" value="THIOL PEROXIDASE"/>
    <property type="match status" value="1"/>
</dbReference>
<evidence type="ECO:0000259" key="6">
    <source>
        <dbReference type="PROSITE" id="PS51352"/>
    </source>
</evidence>
<dbReference type="Pfam" id="PF08534">
    <property type="entry name" value="Redoxin"/>
    <property type="match status" value="1"/>
</dbReference>
<dbReference type="InterPro" id="IPR050455">
    <property type="entry name" value="Tpx_Peroxidase_subfamily"/>
</dbReference>
<keyword evidence="5" id="KW-0676">Redox-active center</keyword>
<dbReference type="InterPro" id="IPR013740">
    <property type="entry name" value="Redoxin"/>
</dbReference>
<dbReference type="EC" id="1.11.1.-" evidence="7"/>
<dbReference type="InterPro" id="IPR036249">
    <property type="entry name" value="Thioredoxin-like_sf"/>
</dbReference>
<keyword evidence="1 7" id="KW-0575">Peroxidase</keyword>
<dbReference type="PANTHER" id="PTHR43110">
    <property type="entry name" value="THIOL PEROXIDASE"/>
    <property type="match status" value="1"/>
</dbReference>
<comment type="caution">
    <text evidence="7">The sequence shown here is derived from an EMBL/GenBank/DDBJ whole genome shotgun (WGS) entry which is preliminary data.</text>
</comment>
<organism evidence="7 8">
    <name type="scientific">Neglectibacter timonensis</name>
    <dbReference type="NCBI Taxonomy" id="1776382"/>
    <lineage>
        <taxon>Bacteria</taxon>
        <taxon>Bacillati</taxon>
        <taxon>Bacillota</taxon>
        <taxon>Clostridia</taxon>
        <taxon>Eubacteriales</taxon>
        <taxon>Oscillospiraceae</taxon>
        <taxon>Neglectibacter</taxon>
    </lineage>
</organism>